<proteinExistence type="predicted"/>
<organism evidence="2 3">
    <name type="scientific">Enhygromyxa salina</name>
    <dbReference type="NCBI Taxonomy" id="215803"/>
    <lineage>
        <taxon>Bacteria</taxon>
        <taxon>Pseudomonadati</taxon>
        <taxon>Myxococcota</taxon>
        <taxon>Polyangia</taxon>
        <taxon>Nannocystales</taxon>
        <taxon>Nannocystaceae</taxon>
        <taxon>Enhygromyxa</taxon>
    </lineage>
</organism>
<evidence type="ECO:0000313" key="2">
    <source>
        <dbReference type="EMBL" id="KIG16673.1"/>
    </source>
</evidence>
<name>A0A0C1ZZT9_9BACT</name>
<evidence type="ECO:0000313" key="3">
    <source>
        <dbReference type="Proteomes" id="UP000031599"/>
    </source>
</evidence>
<comment type="caution">
    <text evidence="2">The sequence shown here is derived from an EMBL/GenBank/DDBJ whole genome shotgun (WGS) entry which is preliminary data.</text>
</comment>
<dbReference type="EMBL" id="JMCC02000034">
    <property type="protein sequence ID" value="KIG16673.1"/>
    <property type="molecule type" value="Genomic_DNA"/>
</dbReference>
<dbReference type="Pfam" id="PF07238">
    <property type="entry name" value="PilZ"/>
    <property type="match status" value="1"/>
</dbReference>
<protein>
    <recommendedName>
        <fullName evidence="1">PilZ domain-containing protein</fullName>
    </recommendedName>
</protein>
<feature type="domain" description="PilZ" evidence="1">
    <location>
        <begin position="4"/>
        <end position="90"/>
    </location>
</feature>
<dbReference type="Proteomes" id="UP000031599">
    <property type="component" value="Unassembled WGS sequence"/>
</dbReference>
<gene>
    <name evidence="2" type="ORF">DB30_04292</name>
</gene>
<dbReference type="SUPFAM" id="SSF141371">
    <property type="entry name" value="PilZ domain-like"/>
    <property type="match status" value="1"/>
</dbReference>
<dbReference type="Gene3D" id="2.40.10.220">
    <property type="entry name" value="predicted glycosyltransferase like domains"/>
    <property type="match status" value="1"/>
</dbReference>
<dbReference type="AlphaFoldDB" id="A0A0C1ZZT9"/>
<accession>A0A0C1ZZT9</accession>
<dbReference type="InterPro" id="IPR009875">
    <property type="entry name" value="PilZ_domain"/>
</dbReference>
<dbReference type="GO" id="GO:0035438">
    <property type="term" value="F:cyclic-di-GMP binding"/>
    <property type="evidence" value="ECO:0007669"/>
    <property type="project" value="InterPro"/>
</dbReference>
<sequence>MGVVDLGDRTVACQTLDVSRTGLAVLAAAPAPTCPVQVRFKLGSSEAAWTDVEAMVVHSHPLGDGQNHIWGLKLHPMDLGTRTRVRGYIAARRQGAGRRRN</sequence>
<evidence type="ECO:0000259" key="1">
    <source>
        <dbReference type="Pfam" id="PF07238"/>
    </source>
</evidence>
<reference evidence="2 3" key="1">
    <citation type="submission" date="2014-12" db="EMBL/GenBank/DDBJ databases">
        <title>Genome assembly of Enhygromyxa salina DSM 15201.</title>
        <authorList>
            <person name="Sharma G."/>
            <person name="Subramanian S."/>
        </authorList>
    </citation>
    <scope>NUCLEOTIDE SEQUENCE [LARGE SCALE GENOMIC DNA]</scope>
    <source>
        <strain evidence="2 3">DSM 15201</strain>
    </source>
</reference>